<proteinExistence type="predicted"/>
<accession>A0ABT2D1A7</accession>
<dbReference type="EMBL" id="JANUGU010000007">
    <property type="protein sequence ID" value="MCS0660029.1"/>
    <property type="molecule type" value="Genomic_DNA"/>
</dbReference>
<comment type="caution">
    <text evidence="3">The sequence shown here is derived from an EMBL/GenBank/DDBJ whole genome shotgun (WGS) entry which is preliminary data.</text>
</comment>
<gene>
    <name evidence="3" type="ORF">NX778_18305</name>
</gene>
<feature type="transmembrane region" description="Helical" evidence="1">
    <location>
        <begin position="66"/>
        <end position="85"/>
    </location>
</feature>
<dbReference type="SUPFAM" id="SSF48317">
    <property type="entry name" value="Acid phosphatase/Vanadium-dependent haloperoxidase"/>
    <property type="match status" value="1"/>
</dbReference>
<feature type="transmembrane region" description="Helical" evidence="1">
    <location>
        <begin position="124"/>
        <end position="143"/>
    </location>
</feature>
<dbReference type="Proteomes" id="UP001204621">
    <property type="component" value="Unassembled WGS sequence"/>
</dbReference>
<evidence type="ECO:0000256" key="1">
    <source>
        <dbReference type="SAM" id="Phobius"/>
    </source>
</evidence>
<dbReference type="InterPro" id="IPR036938">
    <property type="entry name" value="PAP2/HPO_sf"/>
</dbReference>
<sequence>MLHLGDITLTLPVAAALAAWLLACRAWRGALCWGLLYAMAITLVGASKIAFLGWGTGIPALEFKAISGHATGATAVFPIVFFLLVREHGPVLRRAAVAAGLVLGALVAIMLVAGGHHTASEVAAGWATGAAVSLAAIRCTAAWPPGQPTFAIFCAACAFAGATLLIKSAPLGYWMARAALALSGSERLHSWYIHG</sequence>
<protein>
    <submittedName>
        <fullName evidence="3">Phosphatase PAP2 family protein</fullName>
    </submittedName>
</protein>
<dbReference type="Gene3D" id="1.20.144.10">
    <property type="entry name" value="Phosphatidic acid phosphatase type 2/haloperoxidase"/>
    <property type="match status" value="1"/>
</dbReference>
<name>A0ABT2D1A7_9BURK</name>
<keyword evidence="1" id="KW-1133">Transmembrane helix</keyword>
<dbReference type="RefSeq" id="WP_258813223.1">
    <property type="nucleotide sequence ID" value="NZ_JANUGU010000007.1"/>
</dbReference>
<keyword evidence="1" id="KW-0472">Membrane</keyword>
<evidence type="ECO:0000313" key="4">
    <source>
        <dbReference type="Proteomes" id="UP001204621"/>
    </source>
</evidence>
<evidence type="ECO:0000313" key="3">
    <source>
        <dbReference type="EMBL" id="MCS0660029.1"/>
    </source>
</evidence>
<feature type="transmembrane region" description="Helical" evidence="1">
    <location>
        <begin position="149"/>
        <end position="166"/>
    </location>
</feature>
<dbReference type="CDD" id="cd01610">
    <property type="entry name" value="PAP2_like"/>
    <property type="match status" value="1"/>
</dbReference>
<feature type="transmembrane region" description="Helical" evidence="1">
    <location>
        <begin position="36"/>
        <end position="54"/>
    </location>
</feature>
<dbReference type="Pfam" id="PF01569">
    <property type="entry name" value="PAP2"/>
    <property type="match status" value="1"/>
</dbReference>
<reference evidence="3 4" key="1">
    <citation type="submission" date="2022-08" db="EMBL/GenBank/DDBJ databases">
        <title>Reclassification of Massilia species as members of the genera Telluria, Duganella, Pseudoduganella, Mokoshia gen. nov. and Zemynaea gen. nov. using orthogonal and non-orthogonal genome-based approaches.</title>
        <authorList>
            <person name="Bowman J.P."/>
        </authorList>
    </citation>
    <scope>NUCLEOTIDE SEQUENCE [LARGE SCALE GENOMIC DNA]</scope>
    <source>
        <strain evidence="3 4">JCM 31606</strain>
    </source>
</reference>
<keyword evidence="1" id="KW-0812">Transmembrane</keyword>
<keyword evidence="4" id="KW-1185">Reference proteome</keyword>
<evidence type="ECO:0000259" key="2">
    <source>
        <dbReference type="Pfam" id="PF01569"/>
    </source>
</evidence>
<dbReference type="InterPro" id="IPR000326">
    <property type="entry name" value="PAP2/HPO"/>
</dbReference>
<feature type="domain" description="Phosphatidic acid phosphatase type 2/haloperoxidase" evidence="2">
    <location>
        <begin position="66"/>
        <end position="141"/>
    </location>
</feature>
<feature type="transmembrane region" description="Helical" evidence="1">
    <location>
        <begin position="91"/>
        <end position="112"/>
    </location>
</feature>
<organism evidence="3 4">
    <name type="scientific">Massilia terrae</name>
    <dbReference type="NCBI Taxonomy" id="1811224"/>
    <lineage>
        <taxon>Bacteria</taxon>
        <taxon>Pseudomonadati</taxon>
        <taxon>Pseudomonadota</taxon>
        <taxon>Betaproteobacteria</taxon>
        <taxon>Burkholderiales</taxon>
        <taxon>Oxalobacteraceae</taxon>
        <taxon>Telluria group</taxon>
        <taxon>Massilia</taxon>
    </lineage>
</organism>